<comment type="caution">
    <text evidence="3">The sequence shown here is derived from an EMBL/GenBank/DDBJ whole genome shotgun (WGS) entry which is preliminary data.</text>
</comment>
<dbReference type="InterPro" id="IPR017745">
    <property type="entry name" value="BcsE"/>
</dbReference>
<evidence type="ECO:0000256" key="2">
    <source>
        <dbReference type="SAM" id="MobiDB-lite"/>
    </source>
</evidence>
<dbReference type="GO" id="GO:0035438">
    <property type="term" value="F:cyclic-di-GMP binding"/>
    <property type="evidence" value="ECO:0007669"/>
    <property type="project" value="InterPro"/>
</dbReference>
<sequence>MSSALSSPRKTAPPPGLLRSAARWLWPALRKDTAASATPTRIGIEGLPDGVGLLPPHVPVSLVAADDRSAALWFPALIEDAVAAGPVALVASSAPWADALLQRPALQAAYRAGRLQLWLLAPGLQAEVRRHGLPPLLEELERTGLQPGHALYVCDAQGLLSGLSVAELARVSRQLSALCRERLRPVVLGFFPPLEPEVLLPALRNLCQMSMHIATLRAEADRWSLGLERWNTDAGALFQTAFGLLHDGATDRLAADGTRTRGAVRELVEAVDQSEVIATRASVDGQRGVPGHWRIVDSLADLEVAAAASVAATVLIDAGQASDFESRARLVHQLRLSRPRTLKIVVRENLGKLRTHSEQALLQLGASTVVYKEVGFSRLLQLLQDINAQSHTRKVHPDYEQALDSFMPARERGYQPPAQFCALVRGMLDRTRGIGLSHSLVRLNVLAQIPHLDALRACHTARDGDLLTADHEGVYVFLFACREPDVELALHRLFTLPLTQLFASEATDSTDTGIRAMLAPLQESLRKGLPDYSAALANTPRPAAAAPAPQAAPAASPAPAGMPVLPPASGLAPEAAGSEPRALQPMAGGPGVQHRPIARRAVPRPSPRSMA</sequence>
<evidence type="ECO:0000313" key="3">
    <source>
        <dbReference type="EMBL" id="MBB6560177.1"/>
    </source>
</evidence>
<keyword evidence="4" id="KW-1185">Reference proteome</keyword>
<dbReference type="EMBL" id="JACHLK010000005">
    <property type="protein sequence ID" value="MBB6560177.1"/>
    <property type="molecule type" value="Genomic_DNA"/>
</dbReference>
<proteinExistence type="predicted"/>
<organism evidence="3 4">
    <name type="scientific">Acidovorax soli</name>
    <dbReference type="NCBI Taxonomy" id="592050"/>
    <lineage>
        <taxon>Bacteria</taxon>
        <taxon>Pseudomonadati</taxon>
        <taxon>Pseudomonadota</taxon>
        <taxon>Betaproteobacteria</taxon>
        <taxon>Burkholderiales</taxon>
        <taxon>Comamonadaceae</taxon>
        <taxon>Acidovorax</taxon>
    </lineage>
</organism>
<dbReference type="Proteomes" id="UP000575083">
    <property type="component" value="Unassembled WGS sequence"/>
</dbReference>
<feature type="region of interest" description="Disordered" evidence="2">
    <location>
        <begin position="540"/>
        <end position="611"/>
    </location>
</feature>
<dbReference type="AlphaFoldDB" id="A0A7X0U9E8"/>
<accession>A0A7X0U9E8</accession>
<name>A0A7X0U9E8_9BURK</name>
<reference evidence="3 4" key="1">
    <citation type="submission" date="2020-08" db="EMBL/GenBank/DDBJ databases">
        <title>Functional genomics of gut bacteria from endangered species of beetles.</title>
        <authorList>
            <person name="Carlos-Shanley C."/>
        </authorList>
    </citation>
    <scope>NUCLEOTIDE SEQUENCE [LARGE SCALE GENOMIC DNA]</scope>
    <source>
        <strain evidence="3 4">S00198</strain>
    </source>
</reference>
<dbReference type="Pfam" id="PF10995">
    <property type="entry name" value="CBP_BcsE"/>
    <property type="match status" value="1"/>
</dbReference>
<dbReference type="RefSeq" id="WP_184857920.1">
    <property type="nucleotide sequence ID" value="NZ_JACHLK010000005.1"/>
</dbReference>
<evidence type="ECO:0000256" key="1">
    <source>
        <dbReference type="NCBIfam" id="TIGR03369"/>
    </source>
</evidence>
<evidence type="ECO:0000313" key="4">
    <source>
        <dbReference type="Proteomes" id="UP000575083"/>
    </source>
</evidence>
<protein>
    <recommendedName>
        <fullName evidence="1">Cellulose biosynthesis protein BcsE</fullName>
    </recommendedName>
</protein>
<feature type="compositionally biased region" description="Low complexity" evidence="2">
    <location>
        <begin position="540"/>
        <end position="563"/>
    </location>
</feature>
<dbReference type="NCBIfam" id="TIGR03369">
    <property type="entry name" value="cellulose_bcsE"/>
    <property type="match status" value="1"/>
</dbReference>
<gene>
    <name evidence="3" type="ORF">HNP48_002851</name>
</gene>